<dbReference type="AlphaFoldDB" id="A0A4U7JFS8"/>
<sequence length="204" mass="23421">MAEKAKIIPLEGGGETIEVMFNPNEYTLNFQATYEGEDSKRQFKKTEVPEFNVSLFYDTYEKGSDVRKETLKVTRLLFPTVSGKQTKKPPTCLFVWGGFKYRGIITKVTQKYTMFLPSGIPVRATLDVTFETKELEMKVQEDKGLQACRKLWTVKSGDRLDLIANQALRDPTQWRHIAKLNKISNPFNFPSKNDFGRILVIPDL</sequence>
<dbReference type="Proteomes" id="UP000306409">
    <property type="component" value="Chromosome"/>
</dbReference>
<accession>A0A4U7JFS8</accession>
<evidence type="ECO:0000313" key="1">
    <source>
        <dbReference type="EMBL" id="QNU65808.1"/>
    </source>
</evidence>
<reference evidence="1 2" key="1">
    <citation type="submission" date="2020-09" db="EMBL/GenBank/DDBJ databases">
        <title>Characterization and genome sequencing of Ruminiclostridium sp. nov. MA18.</title>
        <authorList>
            <person name="Rettenmaier R."/>
            <person name="Kowollik M.-L."/>
            <person name="Liebl W."/>
            <person name="Zverlov V."/>
        </authorList>
    </citation>
    <scope>NUCLEOTIDE SEQUENCE [LARGE SCALE GENOMIC DNA]</scope>
    <source>
        <strain evidence="1 2">MA18</strain>
    </source>
</reference>
<dbReference type="EMBL" id="CP061336">
    <property type="protein sequence ID" value="QNU65808.1"/>
    <property type="molecule type" value="Genomic_DNA"/>
</dbReference>
<protein>
    <submittedName>
        <fullName evidence="1">LysM peptidoglycan-binding domain-containing protein</fullName>
    </submittedName>
</protein>
<dbReference type="RefSeq" id="WP_137697823.1">
    <property type="nucleotide sequence ID" value="NZ_CP061336.1"/>
</dbReference>
<dbReference type="InterPro" id="IPR018392">
    <property type="entry name" value="LysM"/>
</dbReference>
<name>A0A4U7JFS8_9FIRM</name>
<dbReference type="OrthoDB" id="9815939at2"/>
<organism evidence="1 2">
    <name type="scientific">Ruminiclostridium herbifermentans</name>
    <dbReference type="NCBI Taxonomy" id="2488810"/>
    <lineage>
        <taxon>Bacteria</taxon>
        <taxon>Bacillati</taxon>
        <taxon>Bacillota</taxon>
        <taxon>Clostridia</taxon>
        <taxon>Eubacteriales</taxon>
        <taxon>Oscillospiraceae</taxon>
        <taxon>Ruminiclostridium</taxon>
    </lineage>
</organism>
<dbReference type="InterPro" id="IPR045361">
    <property type="entry name" value="CIS_tube_prot_N"/>
</dbReference>
<keyword evidence="2" id="KW-1185">Reference proteome</keyword>
<gene>
    <name evidence="1" type="ORF">EHE19_012960</name>
</gene>
<dbReference type="CDD" id="cd00118">
    <property type="entry name" value="LysM"/>
    <property type="match status" value="1"/>
</dbReference>
<dbReference type="Pfam" id="PF19266">
    <property type="entry name" value="CIS_tube"/>
    <property type="match status" value="1"/>
</dbReference>
<dbReference type="KEGG" id="rher:EHE19_012960"/>
<proteinExistence type="predicted"/>
<evidence type="ECO:0000313" key="2">
    <source>
        <dbReference type="Proteomes" id="UP000306409"/>
    </source>
</evidence>
<dbReference type="PROSITE" id="PS51782">
    <property type="entry name" value="LYSM"/>
    <property type="match status" value="1"/>
</dbReference>